<dbReference type="SUPFAM" id="SSF47323">
    <property type="entry name" value="Anticodon-binding domain of a subclass of class I aminoacyl-tRNA synthetases"/>
    <property type="match status" value="1"/>
</dbReference>
<dbReference type="GO" id="GO:0005524">
    <property type="term" value="F:ATP binding"/>
    <property type="evidence" value="ECO:0007669"/>
    <property type="project" value="UniProtKB-KW"/>
</dbReference>
<dbReference type="FunFam" id="3.40.50.620:FF:000023">
    <property type="entry name" value="Isoleucyl-tRNA synthetase,cytoplasmic"/>
    <property type="match status" value="1"/>
</dbReference>
<dbReference type="PANTHER" id="PTHR42780:SF1">
    <property type="entry name" value="ISOLEUCINE--TRNA LIGASE, CYTOPLASMIC"/>
    <property type="match status" value="1"/>
</dbReference>
<keyword evidence="7 13" id="KW-0067">ATP-binding</keyword>
<dbReference type="Pfam" id="PF00133">
    <property type="entry name" value="tRNA-synt_1"/>
    <property type="match status" value="1"/>
</dbReference>
<dbReference type="EC" id="6.1.1.5" evidence="3"/>
<reference evidence="17" key="1">
    <citation type="submission" date="2023-07" db="EMBL/GenBank/DDBJ databases">
        <title>Chromosome-level genome assembly of Artemia franciscana.</title>
        <authorList>
            <person name="Jo E."/>
        </authorList>
    </citation>
    <scope>NUCLEOTIDE SEQUENCE</scope>
    <source>
        <tissue evidence="17">Whole body</tissue>
    </source>
</reference>
<dbReference type="InterPro" id="IPR023586">
    <property type="entry name" value="Ile-tRNA-ligase_type2"/>
</dbReference>
<evidence type="ECO:0000256" key="6">
    <source>
        <dbReference type="ARBA" id="ARBA00022741"/>
    </source>
</evidence>
<evidence type="ECO:0000256" key="13">
    <source>
        <dbReference type="RuleBase" id="RU363035"/>
    </source>
</evidence>
<dbReference type="InterPro" id="IPR002301">
    <property type="entry name" value="Ile-tRNA-ligase"/>
</dbReference>
<dbReference type="SUPFAM" id="SSF50677">
    <property type="entry name" value="ValRS/IleRS/LeuRS editing domain"/>
    <property type="match status" value="1"/>
</dbReference>
<gene>
    <name evidence="17" type="ORF">QYM36_002768</name>
</gene>
<dbReference type="InterPro" id="IPR057033">
    <property type="entry name" value="Ubiquitin_IARS1"/>
</dbReference>
<evidence type="ECO:0000256" key="2">
    <source>
        <dbReference type="ARBA" id="ARBA00005594"/>
    </source>
</evidence>
<dbReference type="Gene3D" id="1.10.730.10">
    <property type="entry name" value="Isoleucyl-tRNA Synthetase, Domain 1"/>
    <property type="match status" value="1"/>
</dbReference>
<dbReference type="GO" id="GO:0006428">
    <property type="term" value="P:isoleucyl-tRNA aminoacylation"/>
    <property type="evidence" value="ECO:0007669"/>
    <property type="project" value="InterPro"/>
</dbReference>
<dbReference type="InterPro" id="IPR002300">
    <property type="entry name" value="aa-tRNA-synth_Ia"/>
</dbReference>
<evidence type="ECO:0000256" key="1">
    <source>
        <dbReference type="ARBA" id="ARBA00004496"/>
    </source>
</evidence>
<dbReference type="InterPro" id="IPR014729">
    <property type="entry name" value="Rossmann-like_a/b/a_fold"/>
</dbReference>
<comment type="subcellular location">
    <subcellularLocation>
        <location evidence="1">Cytoplasm</location>
    </subcellularLocation>
</comment>
<dbReference type="Proteomes" id="UP001187531">
    <property type="component" value="Unassembled WGS sequence"/>
</dbReference>
<keyword evidence="5 13" id="KW-0436">Ligase</keyword>
<dbReference type="FunFam" id="1.10.730.10:FF:000004">
    <property type="entry name" value="Isoleucyl-tRNA synthetase, cytoplasmic"/>
    <property type="match status" value="1"/>
</dbReference>
<comment type="caution">
    <text evidence="17">The sequence shown here is derived from an EMBL/GenBank/DDBJ whole genome shotgun (WGS) entry which is preliminary data.</text>
</comment>
<dbReference type="AlphaFoldDB" id="A0AA88IK82"/>
<keyword evidence="9 13" id="KW-0030">Aminoacyl-tRNA synthetase</keyword>
<feature type="domain" description="Isoleucine--tRNA ligase cytoplasmic ubiquitin-like" evidence="16">
    <location>
        <begin position="1095"/>
        <end position="1174"/>
    </location>
</feature>
<dbReference type="PROSITE" id="PS00178">
    <property type="entry name" value="AA_TRNA_LIGASE_I"/>
    <property type="match status" value="1"/>
</dbReference>
<protein>
    <recommendedName>
        <fullName evidence="12">Isoleucine--tRNA ligase, cytoplasmic</fullName>
        <ecNumber evidence="3">6.1.1.5</ecNumber>
    </recommendedName>
    <alternativeName>
        <fullName evidence="10">Isoleucyl-tRNA synthetase</fullName>
    </alternativeName>
</protein>
<dbReference type="PANTHER" id="PTHR42780">
    <property type="entry name" value="SOLEUCYL-TRNA SYNTHETASE"/>
    <property type="match status" value="1"/>
</dbReference>
<dbReference type="Gene3D" id="3.40.50.620">
    <property type="entry name" value="HUPs"/>
    <property type="match status" value="2"/>
</dbReference>
<evidence type="ECO:0000259" key="16">
    <source>
        <dbReference type="Pfam" id="PF23567"/>
    </source>
</evidence>
<dbReference type="SUPFAM" id="SSF52374">
    <property type="entry name" value="Nucleotidylyl transferase"/>
    <property type="match status" value="1"/>
</dbReference>
<dbReference type="GO" id="GO:0002161">
    <property type="term" value="F:aminoacyl-tRNA deacylase activity"/>
    <property type="evidence" value="ECO:0007669"/>
    <property type="project" value="InterPro"/>
</dbReference>
<evidence type="ECO:0000256" key="7">
    <source>
        <dbReference type="ARBA" id="ARBA00022840"/>
    </source>
</evidence>
<dbReference type="GO" id="GO:0000049">
    <property type="term" value="F:tRNA binding"/>
    <property type="evidence" value="ECO:0007669"/>
    <property type="project" value="InterPro"/>
</dbReference>
<keyword evidence="6 13" id="KW-0547">Nucleotide-binding</keyword>
<dbReference type="GO" id="GO:0004822">
    <property type="term" value="F:isoleucine-tRNA ligase activity"/>
    <property type="evidence" value="ECO:0007669"/>
    <property type="project" value="UniProtKB-EC"/>
</dbReference>
<evidence type="ECO:0000256" key="8">
    <source>
        <dbReference type="ARBA" id="ARBA00022917"/>
    </source>
</evidence>
<evidence type="ECO:0000256" key="10">
    <source>
        <dbReference type="ARBA" id="ARBA00032665"/>
    </source>
</evidence>
<evidence type="ECO:0000256" key="4">
    <source>
        <dbReference type="ARBA" id="ARBA00022490"/>
    </source>
</evidence>
<dbReference type="FunFam" id="3.40.50.620:FF:000050">
    <property type="entry name" value="Isoleucyl-tRNA synthetase,cytoplasmic"/>
    <property type="match status" value="1"/>
</dbReference>
<evidence type="ECO:0000256" key="9">
    <source>
        <dbReference type="ARBA" id="ARBA00023146"/>
    </source>
</evidence>
<dbReference type="InterPro" id="IPR009080">
    <property type="entry name" value="tRNAsynth_Ia_anticodon-bd"/>
</dbReference>
<feature type="domain" description="Methionyl/Valyl/Leucyl/Isoleucyl-tRNA synthetase anticodon-binding" evidence="15">
    <location>
        <begin position="696"/>
        <end position="852"/>
    </location>
</feature>
<dbReference type="NCBIfam" id="TIGR00392">
    <property type="entry name" value="ileS"/>
    <property type="match status" value="1"/>
</dbReference>
<dbReference type="InterPro" id="IPR009008">
    <property type="entry name" value="Val/Leu/Ile-tRNA-synth_edit"/>
</dbReference>
<comment type="similarity">
    <text evidence="2 13">Belongs to the class-I aminoacyl-tRNA synthetase family.</text>
</comment>
<keyword evidence="4" id="KW-0963">Cytoplasm</keyword>
<proteinExistence type="inferred from homology"/>
<dbReference type="CDD" id="cd07961">
    <property type="entry name" value="Anticodon_Ia_Ile_ABEc"/>
    <property type="match status" value="1"/>
</dbReference>
<evidence type="ECO:0000313" key="18">
    <source>
        <dbReference type="Proteomes" id="UP001187531"/>
    </source>
</evidence>
<evidence type="ECO:0000256" key="11">
    <source>
        <dbReference type="ARBA" id="ARBA00048359"/>
    </source>
</evidence>
<dbReference type="EMBL" id="JAVRJZ010000005">
    <property type="protein sequence ID" value="KAK2722342.1"/>
    <property type="molecule type" value="Genomic_DNA"/>
</dbReference>
<comment type="catalytic activity">
    <reaction evidence="11">
        <text>tRNA(Ile) + L-isoleucine + ATP = L-isoleucyl-tRNA(Ile) + AMP + diphosphate</text>
        <dbReference type="Rhea" id="RHEA:11060"/>
        <dbReference type="Rhea" id="RHEA-COMP:9666"/>
        <dbReference type="Rhea" id="RHEA-COMP:9695"/>
        <dbReference type="ChEBI" id="CHEBI:30616"/>
        <dbReference type="ChEBI" id="CHEBI:33019"/>
        <dbReference type="ChEBI" id="CHEBI:58045"/>
        <dbReference type="ChEBI" id="CHEBI:78442"/>
        <dbReference type="ChEBI" id="CHEBI:78528"/>
        <dbReference type="ChEBI" id="CHEBI:456215"/>
        <dbReference type="EC" id="6.1.1.5"/>
    </reaction>
</comment>
<evidence type="ECO:0000256" key="12">
    <source>
        <dbReference type="ARBA" id="ARBA00069879"/>
    </source>
</evidence>
<keyword evidence="8 13" id="KW-0648">Protein biosynthesis</keyword>
<dbReference type="Pfam" id="PF23567">
    <property type="entry name" value="Ubiquitin_IARS1"/>
    <property type="match status" value="1"/>
</dbReference>
<dbReference type="GO" id="GO:0005737">
    <property type="term" value="C:cytoplasm"/>
    <property type="evidence" value="ECO:0007669"/>
    <property type="project" value="UniProtKB-SubCell"/>
</dbReference>
<dbReference type="PRINTS" id="PR00984">
    <property type="entry name" value="TRNASYNTHILE"/>
</dbReference>
<feature type="domain" description="Aminoacyl-tRNA synthetase class Ia" evidence="14">
    <location>
        <begin position="17"/>
        <end position="641"/>
    </location>
</feature>
<organism evidence="17 18">
    <name type="scientific">Artemia franciscana</name>
    <name type="common">Brine shrimp</name>
    <name type="synonym">Artemia sanfranciscana</name>
    <dbReference type="NCBI Taxonomy" id="6661"/>
    <lineage>
        <taxon>Eukaryota</taxon>
        <taxon>Metazoa</taxon>
        <taxon>Ecdysozoa</taxon>
        <taxon>Arthropoda</taxon>
        <taxon>Crustacea</taxon>
        <taxon>Branchiopoda</taxon>
        <taxon>Anostraca</taxon>
        <taxon>Artemiidae</taxon>
        <taxon>Artemia</taxon>
    </lineage>
</organism>
<evidence type="ECO:0000259" key="15">
    <source>
        <dbReference type="Pfam" id="PF08264"/>
    </source>
</evidence>
<dbReference type="InterPro" id="IPR001412">
    <property type="entry name" value="aa-tRNA-synth_I_CS"/>
</dbReference>
<name>A0AA88IK82_ARTSF</name>
<dbReference type="CDD" id="cd00818">
    <property type="entry name" value="IleRS_core"/>
    <property type="match status" value="1"/>
</dbReference>
<evidence type="ECO:0000256" key="5">
    <source>
        <dbReference type="ARBA" id="ARBA00022598"/>
    </source>
</evidence>
<dbReference type="Pfam" id="PF08264">
    <property type="entry name" value="Anticodon_1"/>
    <property type="match status" value="1"/>
</dbReference>
<sequence length="1227" mass="141878">MGEQESDKFNFPLEEEKILDFWNEIKAFQECLNQSKKKPSYTFYDGPPFATGLPHYGHILAGTIKDVVTRYAHQKGYHVERRFGWDCHGLPVEYEIDKDLKIKGPQDVMKLGIDKYNDECRKIVMRYSHDWERIVSRLGRWIDFKNGYKTLDANFMESVWWVFKQLFQKGMVYKSCKVMPFSTSCSTPLSNFESGQNYQDVIDPAVIVSFPLEEDPTTSLLAWTTTPWTLPSNMALCVNANSTYVKVQDKKNDCFYILMEPLLSSLYKSEDMYIVVERYKGESLRGKRYTPLFPYFIEHEAKGAFQVLTDDYVSEDSGTGIVHQAPYFGEDDYRVCLAAGIIQRDQELICPVDETGRFTKPVEDFLGQHVKDADKNIIKALKEKGRLIQDAQLKHSYPFCWRSQTPLIYKAVPSWFVKVEFLQEQLLENNKQTYWVPEFVKEKRFANWLRDARDWAISRNRYWGTPIPLWVSEDGKEIVCVGSKAELQELAGLTSEIKDLHRESIDHITIPSKRPGMPPLKRISEVFDCWFESGSMPYAQAHYPFEGKDKFESCFPADFIAEGIDQTRGWFYTLLVLSTALFKRPPFKNLIVNGLVLASDGQKMSKSKKNYPDPMKVVEKYGADALRLYLIDSPVVRGENLKFKEDGVKEIVKNVLLPWLNAYKFFEQNSCRFELKECQQFLYDEDTMQTPKNIMDRWILSFTESLLQFVRQEMGAYRLYTVVPRLIKFVDQLNNWYIKMNRPRMKGEYGSEDCVNSLQVLFRVLFTMIRMMAPFTPFFTEWLYQRLRPIIKGYPGDKQTASVHYLMMPEPRISFIDKNIEESVSRLQSVLELGRIIRERKILPLKTPLREVVVIHREQSVLDKIRKLERYVCDELNVKSLTLTTDKSKYGVCLTAKPDHKVLGARLKGSFESVSKKIKELTDEQLQQFVRDKEMVLAGEKITTEEIRIFYSFSGDTSKEMSNRFEANSEGDLLVLLDISQDKSLKDEGVARELKTLVQHFRKKMKLVPSDIVTVLYEIKEDDGYLSEIFDRFKSSIEEDTKTPLRPYTLQVKKSKIVGEEVQQLKLTSATLRLVLIKGDATDLSSEMPRRKKPPVGYVNVVLCNGSDQRRGTVLLQESVDGPMIDTSVLSKEAAGVFGLWGRKVRLFFSTGEAVNCDSASLNGKTIYATVGPQKFHPHMALEEEEEEPFSDYCEFKREGKVNYLLLENPVGCKIPSEIISKLKTGN</sequence>
<keyword evidence="18" id="KW-1185">Reference proteome</keyword>
<dbReference type="InterPro" id="IPR013155">
    <property type="entry name" value="M/V/L/I-tRNA-synth_anticd-bd"/>
</dbReference>
<evidence type="ECO:0000259" key="14">
    <source>
        <dbReference type="Pfam" id="PF00133"/>
    </source>
</evidence>
<evidence type="ECO:0000313" key="17">
    <source>
        <dbReference type="EMBL" id="KAK2722342.1"/>
    </source>
</evidence>
<dbReference type="Pfam" id="PF19302">
    <property type="entry name" value="DUF5915"/>
    <property type="match status" value="1"/>
</dbReference>
<evidence type="ECO:0000256" key="3">
    <source>
        <dbReference type="ARBA" id="ARBA00013165"/>
    </source>
</evidence>
<accession>A0AA88IK82</accession>
<dbReference type="HAMAP" id="MF_02003">
    <property type="entry name" value="Ile_tRNA_synth_type2"/>
    <property type="match status" value="1"/>
</dbReference>
<dbReference type="InterPro" id="IPR033709">
    <property type="entry name" value="Anticodon_Ile_ABEc"/>
</dbReference>